<dbReference type="KEGG" id="cdep:91084293"/>
<keyword evidence="2" id="KW-1185">Reference proteome</keyword>
<dbReference type="OrthoDB" id="5370059at2759"/>
<gene>
    <name evidence="1" type="ORF">L203_100077</name>
</gene>
<sequence>MPTTLFSCGSNAFSHLALDHANDVSVLTPTSFHPSVPFDPDNIDVIDVVSASSHSLLLCSIPQSGNDDRRRNILLGVGTNTFGQLGPRCALWKDIKPDGRWKMLDLAPSIEEGKVWEPVKIAATWTTSFIVYRKVYEQHLDRQGSESKINETSMTEMIVSCGSNDFGELGGLFPLTLSNTPLPVSISQASQKPSLVDVGLESGETVEFIRGGQRHIVSVINGKTGQRVIGWGASRKGELSVASLSTNQKSQSTTSVKAKGKAKASPYPAISPPKIIPLPIPPGVCIVDLALGASHTLILLSDGTVLGWGSNLKGQITDIHQYHAVKGIAATWGGSYIHTAKGLYSQGSNTHSQLLRDDTAQTSRVEMPTGWEVERIVAGSEHLLALARKGEEVQLFTGGWNEHGNLALGDQRDRAALTQVDLEKYKVRQLWAGCASTWMLQKT</sequence>
<dbReference type="GO" id="GO:0005737">
    <property type="term" value="C:cytoplasm"/>
    <property type="evidence" value="ECO:0007669"/>
    <property type="project" value="TreeGrafter"/>
</dbReference>
<proteinExistence type="predicted"/>
<accession>A0A1E3IZR8</accession>
<evidence type="ECO:0000313" key="1">
    <source>
        <dbReference type="EMBL" id="WVN84940.1"/>
    </source>
</evidence>
<evidence type="ECO:0000313" key="2">
    <source>
        <dbReference type="Proteomes" id="UP000094043"/>
    </source>
</evidence>
<dbReference type="AlphaFoldDB" id="A0A1E3IZR8"/>
<dbReference type="Pfam" id="PF13540">
    <property type="entry name" value="RCC1_2"/>
    <property type="match status" value="1"/>
</dbReference>
<dbReference type="InterPro" id="IPR000408">
    <property type="entry name" value="Reg_chr_condens"/>
</dbReference>
<dbReference type="RefSeq" id="XP_066065641.1">
    <property type="nucleotide sequence ID" value="XM_066209544.1"/>
</dbReference>
<dbReference type="PROSITE" id="PS50012">
    <property type="entry name" value="RCC1_3"/>
    <property type="match status" value="1"/>
</dbReference>
<dbReference type="InterPro" id="IPR009091">
    <property type="entry name" value="RCC1/BLIP-II"/>
</dbReference>
<dbReference type="PANTHER" id="PTHR45982">
    <property type="entry name" value="REGULATOR OF CHROMOSOME CONDENSATION"/>
    <property type="match status" value="1"/>
</dbReference>
<reference evidence="1" key="1">
    <citation type="submission" date="2016-06" db="EMBL/GenBank/DDBJ databases">
        <authorList>
            <person name="Cuomo C."/>
            <person name="Litvintseva A."/>
            <person name="Heitman J."/>
            <person name="Chen Y."/>
            <person name="Sun S."/>
            <person name="Springer D."/>
            <person name="Dromer F."/>
            <person name="Young S."/>
            <person name="Zeng Q."/>
            <person name="Chapman S."/>
            <person name="Gujja S."/>
            <person name="Saif S."/>
            <person name="Birren B."/>
        </authorList>
    </citation>
    <scope>NUCLEOTIDE SEQUENCE</scope>
    <source>
        <strain evidence="1">CBS 7841</strain>
    </source>
</reference>
<organism evidence="1 2">
    <name type="scientific">Cryptococcus depauperatus CBS 7841</name>
    <dbReference type="NCBI Taxonomy" id="1295531"/>
    <lineage>
        <taxon>Eukaryota</taxon>
        <taxon>Fungi</taxon>
        <taxon>Dikarya</taxon>
        <taxon>Basidiomycota</taxon>
        <taxon>Agaricomycotina</taxon>
        <taxon>Tremellomycetes</taxon>
        <taxon>Tremellales</taxon>
        <taxon>Cryptococcaceae</taxon>
        <taxon>Cryptococcus</taxon>
    </lineage>
</organism>
<dbReference type="Proteomes" id="UP000094043">
    <property type="component" value="Chromosome 1"/>
</dbReference>
<reference evidence="1" key="3">
    <citation type="submission" date="2024-01" db="EMBL/GenBank/DDBJ databases">
        <authorList>
            <person name="Coelho M.A."/>
            <person name="David-Palma M."/>
            <person name="Shea T."/>
            <person name="Sun S."/>
            <person name="Cuomo C.A."/>
            <person name="Heitman J."/>
        </authorList>
    </citation>
    <scope>NUCLEOTIDE SEQUENCE</scope>
    <source>
        <strain evidence="1">CBS 7841</strain>
    </source>
</reference>
<reference evidence="1" key="2">
    <citation type="journal article" date="2022" name="Elife">
        <title>Obligate sexual reproduction of a homothallic fungus closely related to the Cryptococcus pathogenic species complex.</title>
        <authorList>
            <person name="Passer A.R."/>
            <person name="Clancey S.A."/>
            <person name="Shea T."/>
            <person name="David-Palma M."/>
            <person name="Averette A.F."/>
            <person name="Boekhout T."/>
            <person name="Porcel B.M."/>
            <person name="Nowrousian M."/>
            <person name="Cuomo C.A."/>
            <person name="Sun S."/>
            <person name="Heitman J."/>
            <person name="Coelho M.A."/>
        </authorList>
    </citation>
    <scope>NUCLEOTIDE SEQUENCE</scope>
    <source>
        <strain evidence="1">CBS 7841</strain>
    </source>
</reference>
<dbReference type="VEuPathDB" id="FungiDB:L203_00264"/>
<dbReference type="PANTHER" id="PTHR45982:SF1">
    <property type="entry name" value="REGULATOR OF CHROMOSOME CONDENSATION"/>
    <property type="match status" value="1"/>
</dbReference>
<name>A0A1E3IZR8_9TREE</name>
<dbReference type="GO" id="GO:0005085">
    <property type="term" value="F:guanyl-nucleotide exchange factor activity"/>
    <property type="evidence" value="ECO:0007669"/>
    <property type="project" value="TreeGrafter"/>
</dbReference>
<protein>
    <submittedName>
        <fullName evidence="1">Uncharacterized protein</fullName>
    </submittedName>
</protein>
<dbReference type="Gene3D" id="2.130.10.30">
    <property type="entry name" value="Regulator of chromosome condensation 1/beta-lactamase-inhibitor protein II"/>
    <property type="match status" value="2"/>
</dbReference>
<dbReference type="GeneID" id="91084293"/>
<dbReference type="SUPFAM" id="SSF50985">
    <property type="entry name" value="RCC1/BLIP-II"/>
    <property type="match status" value="1"/>
</dbReference>
<dbReference type="InterPro" id="IPR051553">
    <property type="entry name" value="Ran_GTPase-activating"/>
</dbReference>
<dbReference type="EMBL" id="CP143784">
    <property type="protein sequence ID" value="WVN84940.1"/>
    <property type="molecule type" value="Genomic_DNA"/>
</dbReference>